<evidence type="ECO:0000313" key="1">
    <source>
        <dbReference type="EMBL" id="MBA0800687.1"/>
    </source>
</evidence>
<dbReference type="Proteomes" id="UP000593560">
    <property type="component" value="Unassembled WGS sequence"/>
</dbReference>
<gene>
    <name evidence="1" type="ORF">Gohar_011107</name>
</gene>
<organism evidence="1 2">
    <name type="scientific">Gossypium harknessii</name>
    <dbReference type="NCBI Taxonomy" id="34285"/>
    <lineage>
        <taxon>Eukaryota</taxon>
        <taxon>Viridiplantae</taxon>
        <taxon>Streptophyta</taxon>
        <taxon>Embryophyta</taxon>
        <taxon>Tracheophyta</taxon>
        <taxon>Spermatophyta</taxon>
        <taxon>Magnoliopsida</taxon>
        <taxon>eudicotyledons</taxon>
        <taxon>Gunneridae</taxon>
        <taxon>Pentapetalae</taxon>
        <taxon>rosids</taxon>
        <taxon>malvids</taxon>
        <taxon>Malvales</taxon>
        <taxon>Malvaceae</taxon>
        <taxon>Malvoideae</taxon>
        <taxon>Gossypium</taxon>
    </lineage>
</organism>
<proteinExistence type="predicted"/>
<reference evidence="1 2" key="1">
    <citation type="journal article" date="2019" name="Genome Biol. Evol.">
        <title>Insights into the evolution of the New World diploid cottons (Gossypium, subgenus Houzingenia) based on genome sequencing.</title>
        <authorList>
            <person name="Grover C.E."/>
            <person name="Arick M.A. 2nd"/>
            <person name="Thrash A."/>
            <person name="Conover J.L."/>
            <person name="Sanders W.S."/>
            <person name="Peterson D.G."/>
            <person name="Frelichowski J.E."/>
            <person name="Scheffler J.A."/>
            <person name="Scheffler B.E."/>
            <person name="Wendel J.F."/>
        </authorList>
    </citation>
    <scope>NUCLEOTIDE SEQUENCE [LARGE SCALE GENOMIC DNA]</scope>
    <source>
        <strain evidence="1">0</strain>
        <tissue evidence="1">Leaf</tissue>
    </source>
</reference>
<accession>A0A7J9GSW9</accession>
<dbReference type="EMBL" id="JABFAD010000006">
    <property type="protein sequence ID" value="MBA0800687.1"/>
    <property type="molecule type" value="Genomic_DNA"/>
</dbReference>
<comment type="caution">
    <text evidence="1">The sequence shown here is derived from an EMBL/GenBank/DDBJ whole genome shotgun (WGS) entry which is preliminary data.</text>
</comment>
<dbReference type="AlphaFoldDB" id="A0A7J9GSW9"/>
<name>A0A7J9GSW9_9ROSI</name>
<keyword evidence="2" id="KW-1185">Reference proteome</keyword>
<evidence type="ECO:0000313" key="2">
    <source>
        <dbReference type="Proteomes" id="UP000593560"/>
    </source>
</evidence>
<sequence length="51" mass="5844">MGITALAHYVNMKQMILFMCFKIVQKRRKCGCILSQLINSTSCFLGLYRIG</sequence>
<protein>
    <submittedName>
        <fullName evidence="1">Uncharacterized protein</fullName>
    </submittedName>
</protein>